<dbReference type="Pfam" id="PF01218">
    <property type="entry name" value="Coprogen_oxidas"/>
    <property type="match status" value="1"/>
</dbReference>
<dbReference type="PRINTS" id="PR00073">
    <property type="entry name" value="COPRGNOXDASE"/>
</dbReference>
<dbReference type="SUPFAM" id="SSF102886">
    <property type="entry name" value="Coproporphyrinogen III oxidase"/>
    <property type="match status" value="1"/>
</dbReference>
<dbReference type="GO" id="GO:0005737">
    <property type="term" value="C:cytoplasm"/>
    <property type="evidence" value="ECO:0007669"/>
    <property type="project" value="TreeGrafter"/>
</dbReference>
<dbReference type="GO" id="GO:0006782">
    <property type="term" value="P:protoporphyrinogen IX biosynthetic process"/>
    <property type="evidence" value="ECO:0007669"/>
    <property type="project" value="TreeGrafter"/>
</dbReference>
<evidence type="ECO:0000256" key="2">
    <source>
        <dbReference type="ARBA" id="ARBA00010644"/>
    </source>
</evidence>
<evidence type="ECO:0000256" key="6">
    <source>
        <dbReference type="ARBA" id="ARBA00023133"/>
    </source>
</evidence>
<comment type="similarity">
    <text evidence="2">Belongs to the aerobic coproporphyrinogen-III oxidase family.</text>
</comment>
<organism evidence="8 9">
    <name type="scientific">Longibacter salinarum</name>
    <dbReference type="NCBI Taxonomy" id="1850348"/>
    <lineage>
        <taxon>Bacteria</taxon>
        <taxon>Pseudomonadati</taxon>
        <taxon>Rhodothermota</taxon>
        <taxon>Rhodothermia</taxon>
        <taxon>Rhodothermales</taxon>
        <taxon>Salisaetaceae</taxon>
        <taxon>Longibacter</taxon>
    </lineage>
</organism>
<dbReference type="InterPro" id="IPR001260">
    <property type="entry name" value="Coprogen_oxidase_aer"/>
</dbReference>
<dbReference type="OrthoDB" id="9777553at2"/>
<reference evidence="8 9" key="1">
    <citation type="submission" date="2017-10" db="EMBL/GenBank/DDBJ databases">
        <title>Draft genome of Longibacter Salinarum.</title>
        <authorList>
            <person name="Goh K.M."/>
            <person name="Shamsir M.S."/>
            <person name="Lim S.W."/>
        </authorList>
    </citation>
    <scope>NUCLEOTIDE SEQUENCE [LARGE SCALE GENOMIC DNA]</scope>
    <source>
        <strain evidence="8 9">KCTC 52045</strain>
    </source>
</reference>
<evidence type="ECO:0000256" key="7">
    <source>
        <dbReference type="ARBA" id="ARBA00023244"/>
    </source>
</evidence>
<evidence type="ECO:0000256" key="1">
    <source>
        <dbReference type="ARBA" id="ARBA00005168"/>
    </source>
</evidence>
<dbReference type="Gene3D" id="3.40.1500.10">
    <property type="entry name" value="Coproporphyrinogen III oxidase, aerobic"/>
    <property type="match status" value="1"/>
</dbReference>
<dbReference type="PANTHER" id="PTHR10755">
    <property type="entry name" value="COPROPORPHYRINOGEN III OXIDASE, MITOCHONDRIAL"/>
    <property type="match status" value="1"/>
</dbReference>
<dbReference type="NCBIfam" id="NF003727">
    <property type="entry name" value="PRK05330.1"/>
    <property type="match status" value="1"/>
</dbReference>
<gene>
    <name evidence="8" type="ORF">CRI94_07975</name>
</gene>
<evidence type="ECO:0000256" key="4">
    <source>
        <dbReference type="ARBA" id="ARBA00012869"/>
    </source>
</evidence>
<sequence length="304" mass="35390">MAHRMQRFVEALQMRIVKKLEAIDDSTSFRLDQWEREGGGGGLTAVIDDGEVFEKGGVNTSAVHGELPDRMVEAFGVEPKPFFATGVSLVIHPRSPWVPTVHANFRYFALGDDLMEPDDQWFGGGADLTPYYPTLEDAKHFHRVWKHVCDRHDVADYGDFKQKCDEYFYLPHRSEARGVGGIFYDYLRDDPEGTFFFSREAGRRFLDSYVPIVERHLDTPYGEEERTYQEVRRGRYVEFNLLFDRGTKFGIETRGRTESILMSLPRSVQWRYDWTPEPGSKEEKAQWFFEARDWLSLDESDVPE</sequence>
<keyword evidence="5" id="KW-0560">Oxidoreductase</keyword>
<comment type="pathway">
    <text evidence="1">Porphyrin-containing compound metabolism; protoporphyrin-IX biosynthesis; protoporphyrinogen-IX from coproporphyrinogen-III (O2 route): step 1/1.</text>
</comment>
<comment type="subunit">
    <text evidence="3">Homodimer.</text>
</comment>
<protein>
    <recommendedName>
        <fullName evidence="4">coproporphyrinogen oxidase</fullName>
        <ecNumber evidence="4">1.3.3.3</ecNumber>
    </recommendedName>
</protein>
<dbReference type="PIRSF" id="PIRSF000166">
    <property type="entry name" value="Coproporphyri_ox"/>
    <property type="match status" value="1"/>
</dbReference>
<evidence type="ECO:0000256" key="3">
    <source>
        <dbReference type="ARBA" id="ARBA00011738"/>
    </source>
</evidence>
<dbReference type="AlphaFoldDB" id="A0A2A8CZE8"/>
<name>A0A2A8CZE8_9BACT</name>
<evidence type="ECO:0000256" key="5">
    <source>
        <dbReference type="ARBA" id="ARBA00023002"/>
    </source>
</evidence>
<dbReference type="EMBL" id="PDEQ01000003">
    <property type="protein sequence ID" value="PEN14099.1"/>
    <property type="molecule type" value="Genomic_DNA"/>
</dbReference>
<evidence type="ECO:0000313" key="8">
    <source>
        <dbReference type="EMBL" id="PEN14099.1"/>
    </source>
</evidence>
<dbReference type="Proteomes" id="UP000220102">
    <property type="component" value="Unassembled WGS sequence"/>
</dbReference>
<evidence type="ECO:0000313" key="9">
    <source>
        <dbReference type="Proteomes" id="UP000220102"/>
    </source>
</evidence>
<proteinExistence type="inferred from homology"/>
<dbReference type="EC" id="1.3.3.3" evidence="4"/>
<accession>A0A2A8CZE8</accession>
<keyword evidence="9" id="KW-1185">Reference proteome</keyword>
<keyword evidence="6" id="KW-0350">Heme biosynthesis</keyword>
<comment type="caution">
    <text evidence="8">The sequence shown here is derived from an EMBL/GenBank/DDBJ whole genome shotgun (WGS) entry which is preliminary data.</text>
</comment>
<dbReference type="GO" id="GO:0004109">
    <property type="term" value="F:coproporphyrinogen oxidase activity"/>
    <property type="evidence" value="ECO:0007669"/>
    <property type="project" value="UniProtKB-EC"/>
</dbReference>
<dbReference type="InterPro" id="IPR036406">
    <property type="entry name" value="Coprogen_oxidase_aer_sf"/>
</dbReference>
<dbReference type="PANTHER" id="PTHR10755:SF0">
    <property type="entry name" value="OXYGEN-DEPENDENT COPROPORPHYRINOGEN-III OXIDASE, MITOCHONDRIAL"/>
    <property type="match status" value="1"/>
</dbReference>
<keyword evidence="7" id="KW-0627">Porphyrin biosynthesis</keyword>